<feature type="compositionally biased region" description="Polar residues" evidence="1">
    <location>
        <begin position="403"/>
        <end position="432"/>
    </location>
</feature>
<dbReference type="AlphaFoldDB" id="A0A3N4IAM4"/>
<evidence type="ECO:0000313" key="2">
    <source>
        <dbReference type="EMBL" id="RPA83129.1"/>
    </source>
</evidence>
<feature type="compositionally biased region" description="Polar residues" evidence="1">
    <location>
        <begin position="297"/>
        <end position="349"/>
    </location>
</feature>
<name>A0A3N4IAM4_ASCIM</name>
<feature type="region of interest" description="Disordered" evidence="1">
    <location>
        <begin position="528"/>
        <end position="551"/>
    </location>
</feature>
<sequence length="736" mass="81944">MDRLQDRKKGAAVRDLLAARGGDQATRALQRSVRNLDLELCLRDAQIARLQSQIDRQKIAVTARPRTPEEKERMGKEIVALLDEMVGEMEYRDRLLRESADVVEELERKLEIASSTGSTGRSNLSTAETLSTTGTEPEEAQRRKEGMMEWMEGVTETVTDAQIVTSGRTGLRYSIPVGGIPQAPKTDWSNIASGFERLKLENDRTLHSNGNQYGGFKTPVQHRSATPGFSRQPRVEDDTEMVDERPTVQRWPTKIQLDANARATCLPETPCPPRSSAATAQGLRRQKSSPNLRAASKTPTSASHRQITPNHVRNQEQRATPTPVVYNTSNKENYRTPTQASLRRSQVLTPATPVARALTNIPGPRRSSSSLAPQHSTPTLRLSRSSLGMNRQTPERTHYPTPTLDQSRSSFALRQLHSSQNTEHKTTPNQYLTPPLHPQRRTSLGFVQETHSAPAAPPRRMAVTPSPITHETPTPLLRKRRASVLLPADPSPLYDDEGFLIASRQGHRPGSTLRHQIPTPGLRFQYQQEAHSGDSMDLDDPAPAARPATNLRTYISTPSLRYRSSFTASAAQAPQPKLGPKLDTIRAISQRSSTPFQPQLQQQQQRQEEDSDSSTDIWTSLASARADTFDSITARIASLRLGPNGAPVGRVKASPELPKSILKPSPTPAPRVRQQQLRAGSRSCVGLRSKYSRHEVQQEMEQQNDGQEGRRVRQRIEEARVLGEIRGLRKRVSFYN</sequence>
<feature type="compositionally biased region" description="Polar residues" evidence="1">
    <location>
        <begin position="113"/>
        <end position="135"/>
    </location>
</feature>
<dbReference type="EMBL" id="ML119666">
    <property type="protein sequence ID" value="RPA83129.1"/>
    <property type="molecule type" value="Genomic_DNA"/>
</dbReference>
<accession>A0A3N4IAM4</accession>
<feature type="region of interest" description="Disordered" evidence="1">
    <location>
        <begin position="213"/>
        <end position="244"/>
    </location>
</feature>
<gene>
    <name evidence="2" type="ORF">BJ508DRAFT_324722</name>
</gene>
<dbReference type="Proteomes" id="UP000275078">
    <property type="component" value="Unassembled WGS sequence"/>
</dbReference>
<feature type="compositionally biased region" description="Polar residues" evidence="1">
    <location>
        <begin position="366"/>
        <end position="379"/>
    </location>
</feature>
<protein>
    <submittedName>
        <fullName evidence="2">Uncharacterized protein</fullName>
    </submittedName>
</protein>
<feature type="region of interest" description="Disordered" evidence="1">
    <location>
        <begin position="591"/>
        <end position="615"/>
    </location>
</feature>
<evidence type="ECO:0000313" key="3">
    <source>
        <dbReference type="Proteomes" id="UP000275078"/>
    </source>
</evidence>
<evidence type="ECO:0000256" key="1">
    <source>
        <dbReference type="SAM" id="MobiDB-lite"/>
    </source>
</evidence>
<reference evidence="2 3" key="1">
    <citation type="journal article" date="2018" name="Nat. Ecol. Evol.">
        <title>Pezizomycetes genomes reveal the molecular basis of ectomycorrhizal truffle lifestyle.</title>
        <authorList>
            <person name="Murat C."/>
            <person name="Payen T."/>
            <person name="Noel B."/>
            <person name="Kuo A."/>
            <person name="Morin E."/>
            <person name="Chen J."/>
            <person name="Kohler A."/>
            <person name="Krizsan K."/>
            <person name="Balestrini R."/>
            <person name="Da Silva C."/>
            <person name="Montanini B."/>
            <person name="Hainaut M."/>
            <person name="Levati E."/>
            <person name="Barry K.W."/>
            <person name="Belfiori B."/>
            <person name="Cichocki N."/>
            <person name="Clum A."/>
            <person name="Dockter R.B."/>
            <person name="Fauchery L."/>
            <person name="Guy J."/>
            <person name="Iotti M."/>
            <person name="Le Tacon F."/>
            <person name="Lindquist E.A."/>
            <person name="Lipzen A."/>
            <person name="Malagnac F."/>
            <person name="Mello A."/>
            <person name="Molinier V."/>
            <person name="Miyauchi S."/>
            <person name="Poulain J."/>
            <person name="Riccioni C."/>
            <person name="Rubini A."/>
            <person name="Sitrit Y."/>
            <person name="Splivallo R."/>
            <person name="Traeger S."/>
            <person name="Wang M."/>
            <person name="Zifcakova L."/>
            <person name="Wipf D."/>
            <person name="Zambonelli A."/>
            <person name="Paolocci F."/>
            <person name="Nowrousian M."/>
            <person name="Ottonello S."/>
            <person name="Baldrian P."/>
            <person name="Spatafora J.W."/>
            <person name="Henrissat B."/>
            <person name="Nagy L.G."/>
            <person name="Aury J.M."/>
            <person name="Wincker P."/>
            <person name="Grigoriev I.V."/>
            <person name="Bonfante P."/>
            <person name="Martin F.M."/>
        </authorList>
    </citation>
    <scope>NUCLEOTIDE SEQUENCE [LARGE SCALE GENOMIC DNA]</scope>
    <source>
        <strain evidence="2 3">RN42</strain>
    </source>
</reference>
<feature type="region of interest" description="Disordered" evidence="1">
    <location>
        <begin position="264"/>
        <end position="435"/>
    </location>
</feature>
<feature type="region of interest" description="Disordered" evidence="1">
    <location>
        <begin position="451"/>
        <end position="474"/>
    </location>
</feature>
<keyword evidence="3" id="KW-1185">Reference proteome</keyword>
<proteinExistence type="predicted"/>
<feature type="region of interest" description="Disordered" evidence="1">
    <location>
        <begin position="112"/>
        <end position="143"/>
    </location>
</feature>
<organism evidence="2 3">
    <name type="scientific">Ascobolus immersus RN42</name>
    <dbReference type="NCBI Taxonomy" id="1160509"/>
    <lineage>
        <taxon>Eukaryota</taxon>
        <taxon>Fungi</taxon>
        <taxon>Dikarya</taxon>
        <taxon>Ascomycota</taxon>
        <taxon>Pezizomycotina</taxon>
        <taxon>Pezizomycetes</taxon>
        <taxon>Pezizales</taxon>
        <taxon>Ascobolaceae</taxon>
        <taxon>Ascobolus</taxon>
    </lineage>
</organism>